<gene>
    <name evidence="3" type="ORF">AWV77_07600</name>
    <name evidence="2" type="ORF">CYL20_16890</name>
</gene>
<accession>A0A0X7K8A1</accession>
<evidence type="ECO:0000313" key="4">
    <source>
        <dbReference type="Proteomes" id="UP000067111"/>
    </source>
</evidence>
<feature type="domain" description="YjiS-like" evidence="1">
    <location>
        <begin position="31"/>
        <end position="64"/>
    </location>
</feature>
<dbReference type="Proteomes" id="UP000067111">
    <property type="component" value="Unassembled WGS sequence"/>
</dbReference>
<evidence type="ECO:0000313" key="5">
    <source>
        <dbReference type="Proteomes" id="UP000237830"/>
    </source>
</evidence>
<evidence type="ECO:0000313" key="3">
    <source>
        <dbReference type="EMBL" id="KWU51889.1"/>
    </source>
</evidence>
<dbReference type="Pfam" id="PF06568">
    <property type="entry name" value="YjiS-like"/>
    <property type="match status" value="1"/>
</dbReference>
<reference evidence="4" key="2">
    <citation type="submission" date="2016-01" db="EMBL/GenBank/DDBJ databases">
        <authorList>
            <person name="Gamez R.M."/>
            <person name="Rodriguez F."/>
            <person name="Bernal J.F."/>
            <person name="Agarwala R."/>
            <person name="Landsman D."/>
            <person name="Marino-Ramirez L."/>
        </authorList>
    </citation>
    <scope>NUCLEOTIDE SEQUENCE [LARGE SCALE GENOMIC DNA]</scope>
    <source>
        <strain evidence="4">Ps006</strain>
    </source>
</reference>
<sequence length="74" mass="8657">MRGMSDVRLVLHGQELEAGQARTLSMSTRCRWNLFWHRRHTRKALLALTPEQLRDVGLTAEQAREEGLKPFWRG</sequence>
<name>A0A0X7K8A1_9PSED</name>
<organism evidence="3 4">
    <name type="scientific">Pseudomonas palleroniana</name>
    <dbReference type="NCBI Taxonomy" id="191390"/>
    <lineage>
        <taxon>Bacteria</taxon>
        <taxon>Pseudomonadati</taxon>
        <taxon>Pseudomonadota</taxon>
        <taxon>Gammaproteobacteria</taxon>
        <taxon>Pseudomonadales</taxon>
        <taxon>Pseudomonadaceae</taxon>
        <taxon>Pseudomonas</taxon>
    </lineage>
</organism>
<dbReference type="EMBL" id="LRMR01000006">
    <property type="protein sequence ID" value="KWU51889.1"/>
    <property type="molecule type" value="Genomic_DNA"/>
</dbReference>
<dbReference type="AlphaFoldDB" id="A0A0X7K8A1"/>
<protein>
    <submittedName>
        <fullName evidence="2">DUF1127 domain-containing protein</fullName>
    </submittedName>
</protein>
<dbReference type="RefSeq" id="WP_060753656.1">
    <property type="nucleotide sequence ID" value="NZ_CP025494.1"/>
</dbReference>
<evidence type="ECO:0000313" key="2">
    <source>
        <dbReference type="EMBL" id="AVE06156.1"/>
    </source>
</evidence>
<accession>A0A2L1JCJ9</accession>
<reference evidence="3" key="1">
    <citation type="submission" date="2016-01" db="EMBL/GenBank/DDBJ databases">
        <authorList>
            <person name="McClelland M."/>
            <person name="Jain A."/>
            <person name="Saraogi P."/>
            <person name="Mendelson R."/>
            <person name="Westerman R."/>
            <person name="SanMiguel P."/>
            <person name="Csonka L."/>
        </authorList>
    </citation>
    <scope>NUCLEOTIDE SEQUENCE [LARGE SCALE GENOMIC DNA]</scope>
    <source>
        <strain evidence="3">Ps006</strain>
    </source>
</reference>
<dbReference type="EMBL" id="CP025494">
    <property type="protein sequence ID" value="AVE06156.1"/>
    <property type="molecule type" value="Genomic_DNA"/>
</dbReference>
<proteinExistence type="predicted"/>
<evidence type="ECO:0000259" key="1">
    <source>
        <dbReference type="Pfam" id="PF06568"/>
    </source>
</evidence>
<dbReference type="InterPro" id="IPR009506">
    <property type="entry name" value="YjiS-like"/>
</dbReference>
<reference evidence="2 5" key="3">
    <citation type="submission" date="2017-12" db="EMBL/GenBank/DDBJ databases">
        <title>Genome sequence of Pseudomonas palleroniana MAB3.</title>
        <authorList>
            <person name="Nascimento F.X."/>
        </authorList>
    </citation>
    <scope>NUCLEOTIDE SEQUENCE [LARGE SCALE GENOMIC DNA]</scope>
    <source>
        <strain evidence="2 5">MAB3</strain>
    </source>
</reference>
<dbReference type="OrthoDB" id="6496803at2"/>
<dbReference type="Proteomes" id="UP000237830">
    <property type="component" value="Chromosome"/>
</dbReference>